<protein>
    <submittedName>
        <fullName evidence="5">Uncharacterized protein</fullName>
    </submittedName>
</protein>
<dbReference type="PANTHER" id="PTHR43015:SF1">
    <property type="entry name" value="D-RIBITOL-5-PHOSPHATE CYTIDYLYLTRANSFERASE"/>
    <property type="match status" value="1"/>
</dbReference>
<reference evidence="5" key="1">
    <citation type="submission" date="2020-03" db="EMBL/GenBank/DDBJ databases">
        <authorList>
            <person name="Weist P."/>
        </authorList>
    </citation>
    <scope>NUCLEOTIDE SEQUENCE</scope>
</reference>
<proteinExistence type="inferred from homology"/>
<dbReference type="Proteomes" id="UP001153269">
    <property type="component" value="Unassembled WGS sequence"/>
</dbReference>
<gene>
    <name evidence="5" type="ORF">PLEPLA_LOCUS24502</name>
</gene>
<evidence type="ECO:0000313" key="5">
    <source>
        <dbReference type="EMBL" id="CAB1436469.1"/>
    </source>
</evidence>
<keyword evidence="6" id="KW-1185">Reference proteome</keyword>
<dbReference type="InterPro" id="IPR034683">
    <property type="entry name" value="IspD/TarI"/>
</dbReference>
<dbReference type="GO" id="GO:0035269">
    <property type="term" value="P:protein O-linked glycosylation via mannose"/>
    <property type="evidence" value="ECO:0007669"/>
    <property type="project" value="TreeGrafter"/>
</dbReference>
<name>A0A9N7UTD7_PLEPL</name>
<dbReference type="EMBL" id="CADEAL010001891">
    <property type="protein sequence ID" value="CAB1436469.1"/>
    <property type="molecule type" value="Genomic_DNA"/>
</dbReference>
<evidence type="ECO:0000256" key="4">
    <source>
        <dbReference type="SAM" id="MobiDB-lite"/>
    </source>
</evidence>
<dbReference type="GO" id="GO:0005829">
    <property type="term" value="C:cytosol"/>
    <property type="evidence" value="ECO:0007669"/>
    <property type="project" value="TreeGrafter"/>
</dbReference>
<feature type="region of interest" description="Disordered" evidence="4">
    <location>
        <begin position="1"/>
        <end position="30"/>
    </location>
</feature>
<evidence type="ECO:0000313" key="6">
    <source>
        <dbReference type="Proteomes" id="UP001153269"/>
    </source>
</evidence>
<sequence length="145" mass="15492">MEDERSDPDGPSHPRAFPAGEAGRSEQQPGELRVDFPVSVVLPAGGTGERTGLSTPKQFCSVLGRPLISVTVQAFERVSWIQSVVVVVAKENMELMTDIVQRFQHRKVRVVAGGSTRHRSICKGVLALGEEGGGGGGEAEGRHHP</sequence>
<dbReference type="GO" id="GO:0047349">
    <property type="term" value="F:D-ribitol-5-phosphate cytidylyltransferase activity"/>
    <property type="evidence" value="ECO:0007669"/>
    <property type="project" value="TreeGrafter"/>
</dbReference>
<comment type="similarity">
    <text evidence="1">Belongs to the IspD/TarI cytidylyltransferase family. IspD subfamily.</text>
</comment>
<dbReference type="Gene3D" id="3.90.550.10">
    <property type="entry name" value="Spore Coat Polysaccharide Biosynthesis Protein SpsA, Chain A"/>
    <property type="match status" value="1"/>
</dbReference>
<organism evidence="5 6">
    <name type="scientific">Pleuronectes platessa</name>
    <name type="common">European plaice</name>
    <dbReference type="NCBI Taxonomy" id="8262"/>
    <lineage>
        <taxon>Eukaryota</taxon>
        <taxon>Metazoa</taxon>
        <taxon>Chordata</taxon>
        <taxon>Craniata</taxon>
        <taxon>Vertebrata</taxon>
        <taxon>Euteleostomi</taxon>
        <taxon>Actinopterygii</taxon>
        <taxon>Neopterygii</taxon>
        <taxon>Teleostei</taxon>
        <taxon>Neoteleostei</taxon>
        <taxon>Acanthomorphata</taxon>
        <taxon>Carangaria</taxon>
        <taxon>Pleuronectiformes</taxon>
        <taxon>Pleuronectoidei</taxon>
        <taxon>Pleuronectidae</taxon>
        <taxon>Pleuronectes</taxon>
    </lineage>
</organism>
<accession>A0A9N7UTD7</accession>
<evidence type="ECO:0000256" key="1">
    <source>
        <dbReference type="ARBA" id="ARBA00009789"/>
    </source>
</evidence>
<comment type="caution">
    <text evidence="5">The sequence shown here is derived from an EMBL/GenBank/DDBJ whole genome shotgun (WGS) entry which is preliminary data.</text>
</comment>
<evidence type="ECO:0000256" key="3">
    <source>
        <dbReference type="ARBA" id="ARBA00022695"/>
    </source>
</evidence>
<dbReference type="Pfam" id="PF01128">
    <property type="entry name" value="IspD"/>
    <property type="match status" value="1"/>
</dbReference>
<dbReference type="InterPro" id="IPR029044">
    <property type="entry name" value="Nucleotide-diphossugar_trans"/>
</dbReference>
<dbReference type="PANTHER" id="PTHR43015">
    <property type="entry name" value="D-RIBITOL-5-PHOSPHATE CYTIDYLYLTRANSFERASE"/>
    <property type="match status" value="1"/>
</dbReference>
<dbReference type="AlphaFoldDB" id="A0A9N7UTD7"/>
<dbReference type="SUPFAM" id="SSF53448">
    <property type="entry name" value="Nucleotide-diphospho-sugar transferases"/>
    <property type="match status" value="1"/>
</dbReference>
<evidence type="ECO:0000256" key="2">
    <source>
        <dbReference type="ARBA" id="ARBA00022679"/>
    </source>
</evidence>
<keyword evidence="2" id="KW-0808">Transferase</keyword>
<keyword evidence="3" id="KW-0548">Nucleotidyltransferase</keyword>